<dbReference type="AlphaFoldDB" id="A0A238YYD6"/>
<proteinExistence type="inferred from homology"/>
<feature type="domain" description="CusB-like beta-barrel" evidence="8">
    <location>
        <begin position="239"/>
        <end position="325"/>
    </location>
</feature>
<feature type="compositionally biased region" description="Low complexity" evidence="6">
    <location>
        <begin position="334"/>
        <end position="394"/>
    </location>
</feature>
<evidence type="ECO:0000256" key="3">
    <source>
        <dbReference type="ARBA" id="ARBA00022729"/>
    </source>
</evidence>
<keyword evidence="3" id="KW-0732">Signal</keyword>
<dbReference type="GO" id="GO:0042597">
    <property type="term" value="C:periplasmic space"/>
    <property type="evidence" value="ECO:0007669"/>
    <property type="project" value="UniProtKB-SubCell"/>
</dbReference>
<dbReference type="Gene3D" id="2.40.30.170">
    <property type="match status" value="1"/>
</dbReference>
<accession>A0A238YYD6</accession>
<evidence type="ECO:0000313" key="10">
    <source>
        <dbReference type="Proteomes" id="UP000198324"/>
    </source>
</evidence>
<dbReference type="InterPro" id="IPR059052">
    <property type="entry name" value="HH_YbhG-like"/>
</dbReference>
<sequence length="394" mass="40947">MNRKRLIAIAGAAALCALAWFIFRNGADANGKVKLYGNVDIREVELSFRVPGRLAEVRVDEGDAVKAGDVLATLDAQRYRDALAKAMGDRDVAAANMAKFRAGYRNEEVGQARALVSQMEAQVENAVRVARRREELLKSGAISAQERDDAVAQRDALLAQLQSARKGFQLQSSGYRAEEVQGAAAGLRAAEAAVAAAMTDLADTEIIAPADGRVLSRVREPGAMAQAGATVLVVSLQRPVWVRAYVPEPLLGKVRLGMPVLVRTDSRPDTPYPGTVGFISPVAEFTPKNVETEALRTDLVYRLRIVVDAPDGGLRQGMPVTVTADPSRPDKPVATEAAAAPANAGAAGAGKAADPAAAFNAAAAEAAAAAAGTRPSAPTAAPARPSASAPGAGK</sequence>
<dbReference type="SUPFAM" id="SSF111369">
    <property type="entry name" value="HlyD-like secretion proteins"/>
    <property type="match status" value="3"/>
</dbReference>
<feature type="region of interest" description="Disordered" evidence="6">
    <location>
        <begin position="314"/>
        <end position="394"/>
    </location>
</feature>
<gene>
    <name evidence="9" type="ORF">SAMN04488503_1054</name>
</gene>
<protein>
    <submittedName>
        <fullName evidence="9">HlyD family secretion protein</fullName>
    </submittedName>
</protein>
<dbReference type="InterPro" id="IPR050465">
    <property type="entry name" value="UPF0194_transport"/>
</dbReference>
<comment type="subcellular location">
    <subcellularLocation>
        <location evidence="1">Periplasm</location>
    </subcellularLocation>
</comment>
<dbReference type="InterPro" id="IPR058792">
    <property type="entry name" value="Beta-barrel_RND_2"/>
</dbReference>
<feature type="domain" description="YbhG-like alpha-helical hairpin" evidence="7">
    <location>
        <begin position="74"/>
        <end position="202"/>
    </location>
</feature>
<dbReference type="Proteomes" id="UP000198324">
    <property type="component" value="Unassembled WGS sequence"/>
</dbReference>
<keyword evidence="10" id="KW-1185">Reference proteome</keyword>
<evidence type="ECO:0000256" key="4">
    <source>
        <dbReference type="ARBA" id="ARBA00022764"/>
    </source>
</evidence>
<keyword evidence="4" id="KW-0574">Periplasm</keyword>
<evidence type="ECO:0000313" key="9">
    <source>
        <dbReference type="EMBL" id="SNR75519.1"/>
    </source>
</evidence>
<dbReference type="NCBIfam" id="NF002939">
    <property type="entry name" value="PRK03598.1"/>
    <property type="match status" value="1"/>
</dbReference>
<reference evidence="9 10" key="1">
    <citation type="submission" date="2017-06" db="EMBL/GenBank/DDBJ databases">
        <authorList>
            <person name="Kim H.J."/>
            <person name="Triplett B.A."/>
        </authorList>
    </citation>
    <scope>NUCLEOTIDE SEQUENCE [LARGE SCALE GENOMIC DNA]</scope>
    <source>
        <strain evidence="9 10">DSM 13116</strain>
    </source>
</reference>
<dbReference type="Gene3D" id="1.10.287.470">
    <property type="entry name" value="Helix hairpin bin"/>
    <property type="match status" value="1"/>
</dbReference>
<dbReference type="EMBL" id="FZOC01000002">
    <property type="protein sequence ID" value="SNR75519.1"/>
    <property type="molecule type" value="Genomic_DNA"/>
</dbReference>
<evidence type="ECO:0000259" key="7">
    <source>
        <dbReference type="Pfam" id="PF25881"/>
    </source>
</evidence>
<dbReference type="PANTHER" id="PTHR32347:SF29">
    <property type="entry name" value="UPF0194 MEMBRANE PROTEIN YBHG"/>
    <property type="match status" value="1"/>
</dbReference>
<keyword evidence="5" id="KW-0175">Coiled coil</keyword>
<name>A0A238YYD6_9BACT</name>
<evidence type="ECO:0000256" key="2">
    <source>
        <dbReference type="ARBA" id="ARBA00010602"/>
    </source>
</evidence>
<dbReference type="RefSeq" id="WP_089272468.1">
    <property type="nucleotide sequence ID" value="NZ_FZOC01000002.1"/>
</dbReference>
<comment type="similarity">
    <text evidence="2">Belongs to the UPF0194 family.</text>
</comment>
<evidence type="ECO:0000259" key="8">
    <source>
        <dbReference type="Pfam" id="PF25954"/>
    </source>
</evidence>
<evidence type="ECO:0000256" key="5">
    <source>
        <dbReference type="ARBA" id="ARBA00023054"/>
    </source>
</evidence>
<dbReference type="PANTHER" id="PTHR32347">
    <property type="entry name" value="EFFLUX SYSTEM COMPONENT YKNX-RELATED"/>
    <property type="match status" value="1"/>
</dbReference>
<evidence type="ECO:0000256" key="1">
    <source>
        <dbReference type="ARBA" id="ARBA00004418"/>
    </source>
</evidence>
<organism evidence="9 10">
    <name type="scientific">Humidesulfovibrio mexicanus</name>
    <dbReference type="NCBI Taxonomy" id="147047"/>
    <lineage>
        <taxon>Bacteria</taxon>
        <taxon>Pseudomonadati</taxon>
        <taxon>Thermodesulfobacteriota</taxon>
        <taxon>Desulfovibrionia</taxon>
        <taxon>Desulfovibrionales</taxon>
        <taxon>Desulfovibrionaceae</taxon>
        <taxon>Humidesulfovibrio</taxon>
    </lineage>
</organism>
<evidence type="ECO:0000256" key="6">
    <source>
        <dbReference type="SAM" id="MobiDB-lite"/>
    </source>
</evidence>
<dbReference type="Pfam" id="PF25881">
    <property type="entry name" value="HH_YBHG"/>
    <property type="match status" value="1"/>
</dbReference>
<dbReference type="Pfam" id="PF25954">
    <property type="entry name" value="Beta-barrel_RND_2"/>
    <property type="match status" value="1"/>
</dbReference>
<dbReference type="Gene3D" id="2.40.50.100">
    <property type="match status" value="1"/>
</dbReference>